<comment type="caution">
    <text evidence="1">The sequence shown here is derived from an EMBL/GenBank/DDBJ whole genome shotgun (WGS) entry which is preliminary data.</text>
</comment>
<reference evidence="1" key="1">
    <citation type="submission" date="2021-06" db="EMBL/GenBank/DDBJ databases">
        <authorList>
            <person name="Kallberg Y."/>
            <person name="Tangrot J."/>
            <person name="Rosling A."/>
        </authorList>
    </citation>
    <scope>NUCLEOTIDE SEQUENCE</scope>
    <source>
        <strain evidence="1">AU212A</strain>
    </source>
</reference>
<gene>
    <name evidence="1" type="ORF">SCALOS_LOCUS8734</name>
</gene>
<evidence type="ECO:0000313" key="2">
    <source>
        <dbReference type="Proteomes" id="UP000789860"/>
    </source>
</evidence>
<proteinExistence type="predicted"/>
<sequence length="42" mass="4727">SSSRELLEFGSFALIISDKIVATSDKSVESELFVVDKQFKEF</sequence>
<keyword evidence="2" id="KW-1185">Reference proteome</keyword>
<accession>A0ACA9NET1</accession>
<dbReference type="Proteomes" id="UP000789860">
    <property type="component" value="Unassembled WGS sequence"/>
</dbReference>
<feature type="non-terminal residue" evidence="1">
    <location>
        <position position="1"/>
    </location>
</feature>
<protein>
    <submittedName>
        <fullName evidence="1">11842_t:CDS:1</fullName>
    </submittedName>
</protein>
<evidence type="ECO:0000313" key="1">
    <source>
        <dbReference type="EMBL" id="CAG8653011.1"/>
    </source>
</evidence>
<name>A0ACA9NET1_9GLOM</name>
<dbReference type="EMBL" id="CAJVPM010024287">
    <property type="protein sequence ID" value="CAG8653011.1"/>
    <property type="molecule type" value="Genomic_DNA"/>
</dbReference>
<organism evidence="1 2">
    <name type="scientific">Scutellospora calospora</name>
    <dbReference type="NCBI Taxonomy" id="85575"/>
    <lineage>
        <taxon>Eukaryota</taxon>
        <taxon>Fungi</taxon>
        <taxon>Fungi incertae sedis</taxon>
        <taxon>Mucoromycota</taxon>
        <taxon>Glomeromycotina</taxon>
        <taxon>Glomeromycetes</taxon>
        <taxon>Diversisporales</taxon>
        <taxon>Gigasporaceae</taxon>
        <taxon>Scutellospora</taxon>
    </lineage>
</organism>